<dbReference type="Gene3D" id="2.120.10.80">
    <property type="entry name" value="Kelch-type beta propeller"/>
    <property type="match status" value="1"/>
</dbReference>
<name>A0AAN9Z9Z0_9ORTH</name>
<dbReference type="InterPro" id="IPR015915">
    <property type="entry name" value="Kelch-typ_b-propeller"/>
</dbReference>
<dbReference type="PANTHER" id="PTHR46461">
    <property type="entry name" value="KELCH DOMAIN-CONTAINING PROTEIN 3"/>
    <property type="match status" value="1"/>
</dbReference>
<reference evidence="1 2" key="1">
    <citation type="submission" date="2024-03" db="EMBL/GenBank/DDBJ databases">
        <title>The genome assembly and annotation of the cricket Gryllus longicercus Weissman &amp; Gray.</title>
        <authorList>
            <person name="Szrajer S."/>
            <person name="Gray D."/>
            <person name="Ylla G."/>
        </authorList>
    </citation>
    <scope>NUCLEOTIDE SEQUENCE [LARGE SCALE GENOMIC DNA]</scope>
    <source>
        <strain evidence="1">DAG 2021-001</strain>
        <tissue evidence="1">Whole body minus gut</tissue>
    </source>
</reference>
<comment type="caution">
    <text evidence="1">The sequence shown here is derived from an EMBL/GenBank/DDBJ whole genome shotgun (WGS) entry which is preliminary data.</text>
</comment>
<dbReference type="AlphaFoldDB" id="A0AAN9Z9Z0"/>
<accession>A0AAN9Z9Z0</accession>
<organism evidence="1 2">
    <name type="scientific">Gryllus longicercus</name>
    <dbReference type="NCBI Taxonomy" id="2509291"/>
    <lineage>
        <taxon>Eukaryota</taxon>
        <taxon>Metazoa</taxon>
        <taxon>Ecdysozoa</taxon>
        <taxon>Arthropoda</taxon>
        <taxon>Hexapoda</taxon>
        <taxon>Insecta</taxon>
        <taxon>Pterygota</taxon>
        <taxon>Neoptera</taxon>
        <taxon>Polyneoptera</taxon>
        <taxon>Orthoptera</taxon>
        <taxon>Ensifera</taxon>
        <taxon>Gryllidea</taxon>
        <taxon>Grylloidea</taxon>
        <taxon>Gryllidae</taxon>
        <taxon>Gryllinae</taxon>
        <taxon>Gryllus</taxon>
    </lineage>
</organism>
<protein>
    <submittedName>
        <fullName evidence="1">Uncharacterized protein</fullName>
    </submittedName>
</protein>
<proteinExistence type="predicted"/>
<evidence type="ECO:0000313" key="1">
    <source>
        <dbReference type="EMBL" id="KAK7868049.1"/>
    </source>
</evidence>
<dbReference type="GO" id="GO:0003682">
    <property type="term" value="F:chromatin binding"/>
    <property type="evidence" value="ECO:0007669"/>
    <property type="project" value="InterPro"/>
</dbReference>
<dbReference type="GO" id="GO:0005737">
    <property type="term" value="C:cytoplasm"/>
    <property type="evidence" value="ECO:0007669"/>
    <property type="project" value="TreeGrafter"/>
</dbReference>
<dbReference type="Proteomes" id="UP001378592">
    <property type="component" value="Unassembled WGS sequence"/>
</dbReference>
<keyword evidence="2" id="KW-1185">Reference proteome</keyword>
<sequence>MSWTYCVSDIPMKEWVFFRRLHAVAVDHQVYLFDYNKSRDEDTIKVLVFNPRTHVIRVVQPDGRGEESLNEILASKGELVLIHFAAAYKEKVYVCVGGRATASGRELLVFDTRRARWGCVTTSGNVPSSAMRWRVGACEQDGHLYAWSINSTAPASEETYLWALEMSSLRWKIVAFAGWDESYSPRCIVPYKNRVYVLLERLSIPLEYSEDEIMYFDLATKTWERPQPPGAAPLSLQLWIPFFFQDHLYVFLKEKRISDLVLRKIYDNVNFNELVLRYSFADNKWEQVCFRGITPPAPLHLACVVDNVGVFFSLNQKKTYVLDFFPSLRSLCFQAVRKYRLGSIFLPAVLKRELSMYYYSSNDFK</sequence>
<dbReference type="InterPro" id="IPR052637">
    <property type="entry name" value="KLHDC3-like"/>
</dbReference>
<gene>
    <name evidence="1" type="ORF">R5R35_007499</name>
</gene>
<evidence type="ECO:0000313" key="2">
    <source>
        <dbReference type="Proteomes" id="UP001378592"/>
    </source>
</evidence>
<dbReference type="PANTHER" id="PTHR46461:SF1">
    <property type="entry name" value="KELCH DOMAIN-CONTAINING PROTEIN 3"/>
    <property type="match status" value="1"/>
</dbReference>
<dbReference type="SUPFAM" id="SSF117281">
    <property type="entry name" value="Kelch motif"/>
    <property type="match status" value="1"/>
</dbReference>
<dbReference type="EMBL" id="JAZDUA010000101">
    <property type="protein sequence ID" value="KAK7868049.1"/>
    <property type="molecule type" value="Genomic_DNA"/>
</dbReference>